<dbReference type="KEGG" id="ehx:EMIHUDRAFT_195514"/>
<dbReference type="RefSeq" id="XP_005775435.1">
    <property type="nucleotide sequence ID" value="XM_005775378.1"/>
</dbReference>
<organism evidence="3 4">
    <name type="scientific">Emiliania huxleyi (strain CCMP1516)</name>
    <dbReference type="NCBI Taxonomy" id="280463"/>
    <lineage>
        <taxon>Eukaryota</taxon>
        <taxon>Haptista</taxon>
        <taxon>Haptophyta</taxon>
        <taxon>Prymnesiophyceae</taxon>
        <taxon>Isochrysidales</taxon>
        <taxon>Noelaerhabdaceae</taxon>
        <taxon>Emiliania</taxon>
    </lineage>
</organism>
<keyword evidence="4" id="KW-1185">Reference proteome</keyword>
<evidence type="ECO:0000256" key="2">
    <source>
        <dbReference type="SAM" id="SignalP"/>
    </source>
</evidence>
<dbReference type="PANTHER" id="PTHR43737">
    <property type="entry name" value="BLL7424 PROTEIN"/>
    <property type="match status" value="1"/>
</dbReference>
<feature type="region of interest" description="Disordered" evidence="1">
    <location>
        <begin position="17"/>
        <end position="68"/>
    </location>
</feature>
<dbReference type="GeneID" id="17268553"/>
<proteinExistence type="predicted"/>
<dbReference type="Proteomes" id="UP000013827">
    <property type="component" value="Unassembled WGS sequence"/>
</dbReference>
<accession>A0A0D3JHM1</accession>
<dbReference type="AlphaFoldDB" id="A0A0D3JHM1"/>
<feature type="chain" id="PRO_5044285575" description="DUF1501 domain-containing protein" evidence="2">
    <location>
        <begin position="18"/>
        <end position="965"/>
    </location>
</feature>
<dbReference type="eggNOG" id="ENOG502QSGJ">
    <property type="taxonomic scope" value="Eukaryota"/>
</dbReference>
<name>A0A0D3JHM1_EMIH1</name>
<feature type="compositionally biased region" description="Low complexity" evidence="1">
    <location>
        <begin position="52"/>
        <end position="64"/>
    </location>
</feature>
<feature type="region of interest" description="Disordered" evidence="1">
    <location>
        <begin position="481"/>
        <end position="507"/>
    </location>
</feature>
<evidence type="ECO:0000313" key="3">
    <source>
        <dbReference type="EnsemblProtists" id="EOD23006"/>
    </source>
</evidence>
<evidence type="ECO:0000313" key="4">
    <source>
        <dbReference type="Proteomes" id="UP000013827"/>
    </source>
</evidence>
<dbReference type="PaxDb" id="2903-EOD23006"/>
<dbReference type="EnsemblProtists" id="EOD23006">
    <property type="protein sequence ID" value="EOD23006"/>
    <property type="gene ID" value="EMIHUDRAFT_195514"/>
</dbReference>
<dbReference type="HOGENOM" id="CLU_306847_0_0_1"/>
<evidence type="ECO:0000256" key="1">
    <source>
        <dbReference type="SAM" id="MobiDB-lite"/>
    </source>
</evidence>
<dbReference type="Pfam" id="PF07394">
    <property type="entry name" value="DUF1501"/>
    <property type="match status" value="1"/>
</dbReference>
<reference evidence="3" key="2">
    <citation type="submission" date="2024-10" db="UniProtKB">
        <authorList>
            <consortium name="EnsemblProtists"/>
        </authorList>
    </citation>
    <scope>IDENTIFICATION</scope>
</reference>
<dbReference type="PANTHER" id="PTHR43737:SF1">
    <property type="entry name" value="DUF1501 DOMAIN-CONTAINING PROTEIN"/>
    <property type="match status" value="1"/>
</dbReference>
<keyword evidence="2" id="KW-0732">Signal</keyword>
<feature type="compositionally biased region" description="Basic and acidic residues" evidence="1">
    <location>
        <begin position="488"/>
        <end position="502"/>
    </location>
</feature>
<evidence type="ECO:0008006" key="5">
    <source>
        <dbReference type="Google" id="ProtNLM"/>
    </source>
</evidence>
<dbReference type="InterPro" id="IPR010869">
    <property type="entry name" value="DUF1501"/>
</dbReference>
<sequence>MLVIAFSISALFHESEALAQSQPPEREVGLVGDDASGEGSDSNAGRQSDEGSAVTPKSPVTSPSFPSPAPAALPLASCVRYCDRNTFPWHNKYQTANERDALCYSAYYFLGDVSCIGAWPTPWSMNAIDSDNHLPECRQRCDASARCIGLMVVKSLARDGAIWFTCSAVTSYQTANERDALCYSAYYFLGDVSCIGAWPTPWSMNAIDSDNHLPECRQRCDASARCIGLMVVKSLARDGAIWFTCSAVTSYQTANERDALCYSAYYFLGDVSCIGAWPTPWSMNAIDSDNHLPECRRRCDASARCIGLMVVKSLARDGAIWLLLTLSQLSNQSVPCSERVLARSYDGHEWESVRAAGLRTKLLQINCSSSLTCAVALEGTSCSYQVDATSLSQVSAERMISRLLTQATFGPSRSDIHRFVLAHGTDPIAGPASWAQCLGHVTPETATAVVDELALLLTDGRLGAVSRRVIAEAYGEALLAASPGQDPDDSRQQWRDRSRMREQYSTTPAQEALRVAQKLIIAAPEFHFTGLDIERGPRHSVATLAAPGGQPFKAIVVLYMNGGLDSWNALVPSSCYRDLYSEYQRRRGKVALNKSNLLRLPADMAEQPCDFFGLHPRLTALQRAYIAGDALAIANIGALVEPTTKEQYFALGAVQLPLHLFAHNIQLRCAQNLHAQSIRAKGILGRTMAALDKQERRHRSRLFSTSGSAKMLEGAPYEPDFLSKESGVVRFRELGELGAKISNITSPVSGSVFAETYKRALEQALRSTEELGAALDSQTLSTAFADDPISMQLAQVAKVLKLQPQLQLERAAFFTEHFGFDTHTDAVEIVDRKLGEVNAALASFELELKAQGRWEGVTVVTVSDFGRTLSSNGQGTDHGWGGNTFVMGGAVKGRRILGSYPSDISEGSDLDLGRGRMLPTTSWEALWNGVLEWFGVEASQMDAVLPNRKNFAPSQLFNVSQMFER</sequence>
<reference evidence="4" key="1">
    <citation type="journal article" date="2013" name="Nature">
        <title>Pan genome of the phytoplankton Emiliania underpins its global distribution.</title>
        <authorList>
            <person name="Read B.A."/>
            <person name="Kegel J."/>
            <person name="Klute M.J."/>
            <person name="Kuo A."/>
            <person name="Lefebvre S.C."/>
            <person name="Maumus F."/>
            <person name="Mayer C."/>
            <person name="Miller J."/>
            <person name="Monier A."/>
            <person name="Salamov A."/>
            <person name="Young J."/>
            <person name="Aguilar M."/>
            <person name="Claverie J.M."/>
            <person name="Frickenhaus S."/>
            <person name="Gonzalez K."/>
            <person name="Herman E.K."/>
            <person name="Lin Y.C."/>
            <person name="Napier J."/>
            <person name="Ogata H."/>
            <person name="Sarno A.F."/>
            <person name="Shmutz J."/>
            <person name="Schroeder D."/>
            <person name="de Vargas C."/>
            <person name="Verret F."/>
            <person name="von Dassow P."/>
            <person name="Valentin K."/>
            <person name="Van de Peer Y."/>
            <person name="Wheeler G."/>
            <person name="Dacks J.B."/>
            <person name="Delwiche C.F."/>
            <person name="Dyhrman S.T."/>
            <person name="Glockner G."/>
            <person name="John U."/>
            <person name="Richards T."/>
            <person name="Worden A.Z."/>
            <person name="Zhang X."/>
            <person name="Grigoriev I.V."/>
            <person name="Allen A.E."/>
            <person name="Bidle K."/>
            <person name="Borodovsky M."/>
            <person name="Bowler C."/>
            <person name="Brownlee C."/>
            <person name="Cock J.M."/>
            <person name="Elias M."/>
            <person name="Gladyshev V.N."/>
            <person name="Groth M."/>
            <person name="Guda C."/>
            <person name="Hadaegh A."/>
            <person name="Iglesias-Rodriguez M.D."/>
            <person name="Jenkins J."/>
            <person name="Jones B.M."/>
            <person name="Lawson T."/>
            <person name="Leese F."/>
            <person name="Lindquist E."/>
            <person name="Lobanov A."/>
            <person name="Lomsadze A."/>
            <person name="Malik S.B."/>
            <person name="Marsh M.E."/>
            <person name="Mackinder L."/>
            <person name="Mock T."/>
            <person name="Mueller-Roeber B."/>
            <person name="Pagarete A."/>
            <person name="Parker M."/>
            <person name="Probert I."/>
            <person name="Quesneville H."/>
            <person name="Raines C."/>
            <person name="Rensing S.A."/>
            <person name="Riano-Pachon D.M."/>
            <person name="Richier S."/>
            <person name="Rokitta S."/>
            <person name="Shiraiwa Y."/>
            <person name="Soanes D.M."/>
            <person name="van der Giezen M."/>
            <person name="Wahlund T.M."/>
            <person name="Williams B."/>
            <person name="Wilson W."/>
            <person name="Wolfe G."/>
            <person name="Wurch L.L."/>
        </authorList>
    </citation>
    <scope>NUCLEOTIDE SEQUENCE</scope>
</reference>
<feature type="signal peptide" evidence="2">
    <location>
        <begin position="1"/>
        <end position="17"/>
    </location>
</feature>
<protein>
    <recommendedName>
        <fullName evidence="5">DUF1501 domain-containing protein</fullName>
    </recommendedName>
</protein>